<dbReference type="PANTHER" id="PTHR44688">
    <property type="entry name" value="DNA-BINDING TRANSCRIPTIONAL ACTIVATOR DEVR_DOSR"/>
    <property type="match status" value="1"/>
</dbReference>
<dbReference type="InterPro" id="IPR036388">
    <property type="entry name" value="WH-like_DNA-bd_sf"/>
</dbReference>
<dbReference type="Pfam" id="PF00196">
    <property type="entry name" value="GerE"/>
    <property type="match status" value="1"/>
</dbReference>
<dbReference type="PROSITE" id="PS50043">
    <property type="entry name" value="HTH_LUXR_2"/>
    <property type="match status" value="1"/>
</dbReference>
<keyword evidence="3" id="KW-0804">Transcription</keyword>
<dbReference type="CDD" id="cd06170">
    <property type="entry name" value="LuxR_C_like"/>
    <property type="match status" value="1"/>
</dbReference>
<proteinExistence type="predicted"/>
<evidence type="ECO:0000256" key="3">
    <source>
        <dbReference type="ARBA" id="ARBA00023163"/>
    </source>
</evidence>
<keyword evidence="2" id="KW-0238">DNA-binding</keyword>
<evidence type="ECO:0000313" key="5">
    <source>
        <dbReference type="EMBL" id="KCV38666.1"/>
    </source>
</evidence>
<evidence type="ECO:0000256" key="1">
    <source>
        <dbReference type="ARBA" id="ARBA00023015"/>
    </source>
</evidence>
<organism evidence="5 6">
    <name type="scientific">Bordetella bronchiseptica 00-P-2796</name>
    <dbReference type="NCBI Taxonomy" id="1331199"/>
    <lineage>
        <taxon>Bacteria</taxon>
        <taxon>Pseudomonadati</taxon>
        <taxon>Pseudomonadota</taxon>
        <taxon>Betaproteobacteria</taxon>
        <taxon>Burkholderiales</taxon>
        <taxon>Alcaligenaceae</taxon>
        <taxon>Bordetella</taxon>
    </lineage>
</organism>
<dbReference type="InterPro" id="IPR000792">
    <property type="entry name" value="Tscrpt_reg_LuxR_C"/>
</dbReference>
<reference evidence="5 6" key="1">
    <citation type="submission" date="2014-03" db="EMBL/GenBank/DDBJ databases">
        <title>Genome sequence of Bordetella bronchiseptica.</title>
        <authorList>
            <person name="Harvill E."/>
            <person name="Goodfield L.L."/>
            <person name="Ivanov Y.V."/>
            <person name="Meyer J.A."/>
            <person name="Muse S.J."/>
            <person name="Jacobs N."/>
            <person name="Bendor L."/>
            <person name="Smallridge W.E."/>
            <person name="Brinkac L.M."/>
            <person name="Sanka R."/>
            <person name="Kim M."/>
            <person name="Losada L."/>
        </authorList>
    </citation>
    <scope>NUCLEOTIDE SEQUENCE [LARGE SCALE GENOMIC DNA]</scope>
    <source>
        <strain evidence="5 6">00-P-2796</strain>
    </source>
</reference>
<keyword evidence="1" id="KW-0805">Transcription regulation</keyword>
<keyword evidence="6" id="KW-1185">Reference proteome</keyword>
<evidence type="ECO:0000313" key="6">
    <source>
        <dbReference type="Proteomes" id="UP000025756"/>
    </source>
</evidence>
<accession>A0ABR4RMJ3</accession>
<feature type="domain" description="HTH luxR-type" evidence="4">
    <location>
        <begin position="29"/>
        <end position="94"/>
    </location>
</feature>
<dbReference type="PANTHER" id="PTHR44688:SF16">
    <property type="entry name" value="DNA-BINDING TRANSCRIPTIONAL ACTIVATOR DEVR_DOSR"/>
    <property type="match status" value="1"/>
</dbReference>
<gene>
    <name evidence="5" type="ORF">L490_4382</name>
</gene>
<dbReference type="SUPFAM" id="SSF46894">
    <property type="entry name" value="C-terminal effector domain of the bipartite response regulators"/>
    <property type="match status" value="1"/>
</dbReference>
<dbReference type="Gene3D" id="1.10.10.10">
    <property type="entry name" value="Winged helix-like DNA-binding domain superfamily/Winged helix DNA-binding domain"/>
    <property type="match status" value="1"/>
</dbReference>
<evidence type="ECO:0000259" key="4">
    <source>
        <dbReference type="PROSITE" id="PS50043"/>
    </source>
</evidence>
<comment type="caution">
    <text evidence="5">The sequence shown here is derived from an EMBL/GenBank/DDBJ whole genome shotgun (WGS) entry which is preliminary data.</text>
</comment>
<dbReference type="PRINTS" id="PR00038">
    <property type="entry name" value="HTHLUXR"/>
</dbReference>
<sequence>MPPRIETWHAGAARRMMAGRPSWARTGSAMPQRTTLTPRELDCLHWSALGKTSWETARILGIAARTVDFHLANACAKLGVANRRAAVARAVQCGLLPALTAAAPPHR</sequence>
<dbReference type="SMART" id="SM00421">
    <property type="entry name" value="HTH_LUXR"/>
    <property type="match status" value="1"/>
</dbReference>
<dbReference type="InterPro" id="IPR016032">
    <property type="entry name" value="Sig_transdc_resp-reg_C-effctor"/>
</dbReference>
<evidence type="ECO:0000256" key="2">
    <source>
        <dbReference type="ARBA" id="ARBA00023125"/>
    </source>
</evidence>
<dbReference type="Proteomes" id="UP000025756">
    <property type="component" value="Unassembled WGS sequence"/>
</dbReference>
<name>A0ABR4RMJ3_BORBO</name>
<dbReference type="EMBL" id="JGWH01000007">
    <property type="protein sequence ID" value="KCV38666.1"/>
    <property type="molecule type" value="Genomic_DNA"/>
</dbReference>
<protein>
    <submittedName>
        <fullName evidence="5">Transcriptional regulator, LuxR family</fullName>
    </submittedName>
</protein>